<reference evidence="2" key="1">
    <citation type="submission" date="2017-09" db="EMBL/GenBank/DDBJ databases">
        <title>Depth-based differentiation of microbial function through sediment-hosted aquifers and enrichment of novel symbionts in the deep terrestrial subsurface.</title>
        <authorList>
            <person name="Probst A.J."/>
            <person name="Ladd B."/>
            <person name="Jarett J.K."/>
            <person name="Geller-Mcgrath D.E."/>
            <person name="Sieber C.M.K."/>
            <person name="Emerson J.B."/>
            <person name="Anantharaman K."/>
            <person name="Thomas B.C."/>
            <person name="Malmstrom R."/>
            <person name="Stieglmeier M."/>
            <person name="Klingl A."/>
            <person name="Woyke T."/>
            <person name="Ryan C.M."/>
            <person name="Banfield J.F."/>
        </authorList>
    </citation>
    <scope>NUCLEOTIDE SEQUENCE [LARGE SCALE GENOMIC DNA]</scope>
</reference>
<proteinExistence type="predicted"/>
<protein>
    <submittedName>
        <fullName evidence="1">Uncharacterized protein</fullName>
    </submittedName>
</protein>
<evidence type="ECO:0000313" key="2">
    <source>
        <dbReference type="Proteomes" id="UP000229966"/>
    </source>
</evidence>
<dbReference type="Proteomes" id="UP000229966">
    <property type="component" value="Unassembled WGS sequence"/>
</dbReference>
<dbReference type="AlphaFoldDB" id="A0A2M7CJ88"/>
<name>A0A2M7CJ88_9BACT</name>
<accession>A0A2M7CJ88</accession>
<organism evidence="1 2">
    <name type="scientific">Candidatus Berkelbacteria bacterium CG03_land_8_20_14_0_80_40_36</name>
    <dbReference type="NCBI Taxonomy" id="1974509"/>
    <lineage>
        <taxon>Bacteria</taxon>
        <taxon>Candidatus Berkelbacteria</taxon>
    </lineage>
</organism>
<gene>
    <name evidence="1" type="ORF">COS38_00325</name>
</gene>
<sequence>MSWIRGWLEGVVDSQGRITATFSDMEVVEGHLPKNGEEFGANPEALQALNERVPTSFATLARLGAGVAVVLQVACLKWARDAWVPKLAEKFGEYGPQGLLCLLRDLGAGGTWLCADVCAGVPTVTNIFGGAFTEIVELGLFKPEGWGKFVLPGASDYQSLVNNEQEREWADHQPNFPSGMEIPVDIPSFTMVDEINGIDTVLSGEPGPGSIEAIVIASAKLPNHDWLVRDIEHIRDNDGNAKFALNRHPAVICPRPGKSPLMFQFGPSGLDINTPVIPLSGEALDLCVNRKVETVLRALDWLS</sequence>
<dbReference type="EMBL" id="PEUM01000010">
    <property type="protein sequence ID" value="PIV25685.1"/>
    <property type="molecule type" value="Genomic_DNA"/>
</dbReference>
<comment type="caution">
    <text evidence="1">The sequence shown here is derived from an EMBL/GenBank/DDBJ whole genome shotgun (WGS) entry which is preliminary data.</text>
</comment>
<evidence type="ECO:0000313" key="1">
    <source>
        <dbReference type="EMBL" id="PIV25685.1"/>
    </source>
</evidence>